<dbReference type="Proteomes" id="UP001530315">
    <property type="component" value="Unassembled WGS sequence"/>
</dbReference>
<name>A0ABD3NYP8_9STRA</name>
<comment type="caution">
    <text evidence="2">The sequence shown here is derived from an EMBL/GenBank/DDBJ whole genome shotgun (WGS) entry which is preliminary data.</text>
</comment>
<keyword evidence="3" id="KW-1185">Reference proteome</keyword>
<reference evidence="2 3" key="1">
    <citation type="submission" date="2024-10" db="EMBL/GenBank/DDBJ databases">
        <title>Updated reference genomes for cyclostephanoid diatoms.</title>
        <authorList>
            <person name="Roberts W.R."/>
            <person name="Alverson A.J."/>
        </authorList>
    </citation>
    <scope>NUCLEOTIDE SEQUENCE [LARGE SCALE GENOMIC DNA]</scope>
    <source>
        <strain evidence="2 3">AJA276-08</strain>
    </source>
</reference>
<evidence type="ECO:0000313" key="2">
    <source>
        <dbReference type="EMBL" id="KAL3780707.1"/>
    </source>
</evidence>
<sequence length="657" mass="73063">MLCLSIVTKGSQFFGAYILCIPSQISQPNLSVGEKSKILLRSLGALRTLRSHRRIVADEAAYRALIVACGRCGTDRRTELTKLYGLMRMDGIFMNAVTLGCYTRAIAEGYSNVHSVDGGAKVGMQVIVSSDKNRPMHKSLDLEVLDSNLSFLEESGVRWRSGGNADSQANHICSKVEQGRPLTISPSKTFDTVNTQRSKTKRSWLPVNCSSSFTSHFQSKNRFDPNGIRLYALWSRATACKACGYIPLDEEIQSGWDVINNKLENSSSVACPRCTGNIIPLIGYKENSIVELNESESAEKCSDDLDVSGLTKDVDPQEMPPQLESSIKRGTTSTSTVKHGQVGFVTYLSPQKLRIMLEDLFLEYGEDALNRDSLRVLNPEVFFNLWWYSARFSLPLPLTVKSLPVEKDKCNNSGIQGDGKEPNYSDSCRDCCAFASWDKTVALYGCRSAAKAVLATQTLSSKSDRLLREKLFDNPYTDIPLLSFFNLQSYAQSDWDHPDFSEILVALVKACETRDLLPVIECVFQRNHVRGALKQINSSTSLNNLSFESASTTTFSLGTSTEASLRSTTKELDCYRTILYLARYQCTTAFHAFFPTTTRPCKGYHFWCAQGTAPLPIFDRAFREAADTYGKRKKMLVPIPEISGVALGFRSVFGHVI</sequence>
<dbReference type="PANTHER" id="PTHR12296:SF21">
    <property type="entry name" value="DENN DOMAIN-CONTAINING PROTEIN 3"/>
    <property type="match status" value="1"/>
</dbReference>
<feature type="region of interest" description="Disordered" evidence="1">
    <location>
        <begin position="311"/>
        <end position="334"/>
    </location>
</feature>
<dbReference type="EMBL" id="JALLAZ020001100">
    <property type="protein sequence ID" value="KAL3780707.1"/>
    <property type="molecule type" value="Genomic_DNA"/>
</dbReference>
<protein>
    <submittedName>
        <fullName evidence="2">Uncharacterized protein</fullName>
    </submittedName>
</protein>
<proteinExistence type="predicted"/>
<gene>
    <name evidence="2" type="ORF">ACHAW5_003537</name>
</gene>
<feature type="compositionally biased region" description="Polar residues" evidence="1">
    <location>
        <begin position="323"/>
        <end position="334"/>
    </location>
</feature>
<evidence type="ECO:0000313" key="3">
    <source>
        <dbReference type="Proteomes" id="UP001530315"/>
    </source>
</evidence>
<organism evidence="2 3">
    <name type="scientific">Stephanodiscus triporus</name>
    <dbReference type="NCBI Taxonomy" id="2934178"/>
    <lineage>
        <taxon>Eukaryota</taxon>
        <taxon>Sar</taxon>
        <taxon>Stramenopiles</taxon>
        <taxon>Ochrophyta</taxon>
        <taxon>Bacillariophyta</taxon>
        <taxon>Coscinodiscophyceae</taxon>
        <taxon>Thalassiosirophycidae</taxon>
        <taxon>Stephanodiscales</taxon>
        <taxon>Stephanodiscaceae</taxon>
        <taxon>Stephanodiscus</taxon>
    </lineage>
</organism>
<dbReference type="PANTHER" id="PTHR12296">
    <property type="entry name" value="DENN DOMAIN-CONTAINING PROTEIN 4"/>
    <property type="match status" value="1"/>
</dbReference>
<evidence type="ECO:0000256" key="1">
    <source>
        <dbReference type="SAM" id="MobiDB-lite"/>
    </source>
</evidence>
<accession>A0ABD3NYP8</accession>
<dbReference type="AlphaFoldDB" id="A0ABD3NYP8"/>
<dbReference type="InterPro" id="IPR051696">
    <property type="entry name" value="DENN_Domain_GEFs"/>
</dbReference>